<feature type="domain" description="Cardiolipin synthase N-terminal" evidence="6">
    <location>
        <begin position="37"/>
        <end position="80"/>
    </location>
</feature>
<dbReference type="EMBL" id="BONN01000001">
    <property type="protein sequence ID" value="GIG30888.1"/>
    <property type="molecule type" value="Genomic_DNA"/>
</dbReference>
<dbReference type="InterPro" id="IPR027379">
    <property type="entry name" value="CLS_N"/>
</dbReference>
<keyword evidence="2" id="KW-1003">Cell membrane</keyword>
<protein>
    <recommendedName>
        <fullName evidence="6">Cardiolipin synthase N-terminal domain-containing protein</fullName>
    </recommendedName>
</protein>
<sequence>MGPDGPGEGSVMQHQRWDELSTGRRVGVVVVSAAQIALTVAAYRDLVKRPAEQVHGPKLAWGVALLVNWVGPITYFAKGRLPA</sequence>
<evidence type="ECO:0000256" key="3">
    <source>
        <dbReference type="ARBA" id="ARBA00022692"/>
    </source>
</evidence>
<reference evidence="7 8" key="1">
    <citation type="submission" date="2021-01" db="EMBL/GenBank/DDBJ databases">
        <title>Whole genome shotgun sequence of Cellulomonas oligotrophica NBRC 109435.</title>
        <authorList>
            <person name="Komaki H."/>
            <person name="Tamura T."/>
        </authorList>
    </citation>
    <scope>NUCLEOTIDE SEQUENCE [LARGE SCALE GENOMIC DNA]</scope>
    <source>
        <strain evidence="7 8">NBRC 109435</strain>
    </source>
</reference>
<proteinExistence type="predicted"/>
<organism evidence="7 8">
    <name type="scientific">Cellulomonas oligotrophica</name>
    <dbReference type="NCBI Taxonomy" id="931536"/>
    <lineage>
        <taxon>Bacteria</taxon>
        <taxon>Bacillati</taxon>
        <taxon>Actinomycetota</taxon>
        <taxon>Actinomycetes</taxon>
        <taxon>Micrococcales</taxon>
        <taxon>Cellulomonadaceae</taxon>
        <taxon>Cellulomonas</taxon>
    </lineage>
</organism>
<evidence type="ECO:0000256" key="5">
    <source>
        <dbReference type="ARBA" id="ARBA00023136"/>
    </source>
</evidence>
<comment type="caution">
    <text evidence="7">The sequence shown here is derived from an EMBL/GenBank/DDBJ whole genome shotgun (WGS) entry which is preliminary data.</text>
</comment>
<keyword evidence="3" id="KW-0812">Transmembrane</keyword>
<evidence type="ECO:0000256" key="4">
    <source>
        <dbReference type="ARBA" id="ARBA00022989"/>
    </source>
</evidence>
<evidence type="ECO:0000259" key="6">
    <source>
        <dbReference type="Pfam" id="PF13396"/>
    </source>
</evidence>
<accession>A0ABQ4D5Z9</accession>
<comment type="subcellular location">
    <subcellularLocation>
        <location evidence="1">Cell membrane</location>
        <topology evidence="1">Multi-pass membrane protein</topology>
    </subcellularLocation>
</comment>
<keyword evidence="4" id="KW-1133">Transmembrane helix</keyword>
<dbReference type="Pfam" id="PF13396">
    <property type="entry name" value="PLDc_N"/>
    <property type="match status" value="1"/>
</dbReference>
<evidence type="ECO:0000313" key="8">
    <source>
        <dbReference type="Proteomes" id="UP000618382"/>
    </source>
</evidence>
<gene>
    <name evidence="7" type="ORF">Col01nite_00470</name>
</gene>
<evidence type="ECO:0000256" key="2">
    <source>
        <dbReference type="ARBA" id="ARBA00022475"/>
    </source>
</evidence>
<name>A0ABQ4D5Z9_9CELL</name>
<evidence type="ECO:0000256" key="1">
    <source>
        <dbReference type="ARBA" id="ARBA00004651"/>
    </source>
</evidence>
<keyword evidence="5" id="KW-0472">Membrane</keyword>
<dbReference type="Proteomes" id="UP000618382">
    <property type="component" value="Unassembled WGS sequence"/>
</dbReference>
<evidence type="ECO:0000313" key="7">
    <source>
        <dbReference type="EMBL" id="GIG30888.1"/>
    </source>
</evidence>
<keyword evidence="8" id="KW-1185">Reference proteome</keyword>